<evidence type="ECO:0000313" key="3">
    <source>
        <dbReference type="Proteomes" id="UP000289411"/>
    </source>
</evidence>
<feature type="transmembrane region" description="Helical" evidence="1">
    <location>
        <begin position="255"/>
        <end position="272"/>
    </location>
</feature>
<dbReference type="InterPro" id="IPR025638">
    <property type="entry name" value="DUF4336"/>
</dbReference>
<organism evidence="2 3">
    <name type="scientific">Lichenibacterium ramalinae</name>
    <dbReference type="NCBI Taxonomy" id="2316527"/>
    <lineage>
        <taxon>Bacteria</taxon>
        <taxon>Pseudomonadati</taxon>
        <taxon>Pseudomonadota</taxon>
        <taxon>Alphaproteobacteria</taxon>
        <taxon>Hyphomicrobiales</taxon>
        <taxon>Lichenihabitantaceae</taxon>
        <taxon>Lichenibacterium</taxon>
    </lineage>
</organism>
<protein>
    <submittedName>
        <fullName evidence="2">DUF4336 domain-containing protein</fullName>
    </submittedName>
</protein>
<name>A0A4Q2R8C4_9HYPH</name>
<proteinExistence type="predicted"/>
<evidence type="ECO:0000256" key="1">
    <source>
        <dbReference type="SAM" id="Phobius"/>
    </source>
</evidence>
<reference evidence="2 3" key="2">
    <citation type="submission" date="2019-02" db="EMBL/GenBank/DDBJ databases">
        <title>'Lichenibacterium ramalinii' gen. nov. sp. nov., 'Lichenibacterium minor' gen. nov. sp. nov.</title>
        <authorList>
            <person name="Pankratov T."/>
        </authorList>
    </citation>
    <scope>NUCLEOTIDE SEQUENCE [LARGE SCALE GENOMIC DNA]</scope>
    <source>
        <strain evidence="2 3">RmlP001</strain>
    </source>
</reference>
<keyword evidence="1" id="KW-0472">Membrane</keyword>
<keyword evidence="1" id="KW-0812">Transmembrane</keyword>
<dbReference type="PANTHER" id="PTHR33835">
    <property type="entry name" value="YALI0C07656P"/>
    <property type="match status" value="1"/>
</dbReference>
<dbReference type="OrthoDB" id="450111at2"/>
<sequence length="282" mass="30181">MTGHADPLPDALPEGLTPVDDGLWTVEAEPIRAGGILPLPLRMVVIRLPDGGLLLYSPTRFTPALKRAVEARGPIRHLVAPNVAHWMFLPDWQRACADAVVWGAPGLRDRAQVRAAGLRVDHDLGPVAPEAWRDAIEQVLVRSGPFAEVAMFHRASRTLLVADLVLNVPGEGMPPLARGFGGLAGILAPNGKAPIYLRALLKLNGRAVARAADRLVSLQPRRVVMSHGQPFEDRAAERLAASLADLRGTGSGPSAATLAGLAGAALLIGLGLRRWRRRRGRR</sequence>
<dbReference type="RefSeq" id="WP_129221524.1">
    <property type="nucleotide sequence ID" value="NZ_QYBC01000024.1"/>
</dbReference>
<keyword evidence="3" id="KW-1185">Reference proteome</keyword>
<keyword evidence="1" id="KW-1133">Transmembrane helix</keyword>
<reference evidence="2 3" key="1">
    <citation type="submission" date="2018-09" db="EMBL/GenBank/DDBJ databases">
        <authorList>
            <person name="Grouzdev D.S."/>
            <person name="Krutkina M.S."/>
        </authorList>
    </citation>
    <scope>NUCLEOTIDE SEQUENCE [LARGE SCALE GENOMIC DNA]</scope>
    <source>
        <strain evidence="2 3">RmlP001</strain>
    </source>
</reference>
<dbReference type="Proteomes" id="UP000289411">
    <property type="component" value="Unassembled WGS sequence"/>
</dbReference>
<gene>
    <name evidence="2" type="ORF">D3272_22800</name>
</gene>
<dbReference type="InterPro" id="IPR036866">
    <property type="entry name" value="RibonucZ/Hydroxyglut_hydro"/>
</dbReference>
<comment type="caution">
    <text evidence="2">The sequence shown here is derived from an EMBL/GenBank/DDBJ whole genome shotgun (WGS) entry which is preliminary data.</text>
</comment>
<dbReference type="AlphaFoldDB" id="A0A4Q2R8C4"/>
<dbReference type="Pfam" id="PF14234">
    <property type="entry name" value="DUF4336"/>
    <property type="match status" value="1"/>
</dbReference>
<evidence type="ECO:0000313" key="2">
    <source>
        <dbReference type="EMBL" id="RYB02003.1"/>
    </source>
</evidence>
<dbReference type="EMBL" id="QYBC01000024">
    <property type="protein sequence ID" value="RYB02003.1"/>
    <property type="molecule type" value="Genomic_DNA"/>
</dbReference>
<dbReference type="SUPFAM" id="SSF56281">
    <property type="entry name" value="Metallo-hydrolase/oxidoreductase"/>
    <property type="match status" value="1"/>
</dbReference>
<accession>A0A4Q2R8C4</accession>
<dbReference type="PANTHER" id="PTHR33835:SF1">
    <property type="entry name" value="METALLO-BETA-LACTAMASE DOMAIN-CONTAINING PROTEIN"/>
    <property type="match status" value="1"/>
</dbReference>